<keyword evidence="9" id="KW-0325">Glycoprotein</keyword>
<evidence type="ECO:0000256" key="7">
    <source>
        <dbReference type="ARBA" id="ARBA00023157"/>
    </source>
</evidence>
<dbReference type="InterPro" id="IPR013106">
    <property type="entry name" value="Ig_V-set"/>
</dbReference>
<dbReference type="PANTHER" id="PTHR25466:SF9">
    <property type="entry name" value="FIBRONECTIN TYPE-III DOMAIN-CONTAINING PROTEIN"/>
    <property type="match status" value="1"/>
</dbReference>
<keyword evidence="7" id="KW-1015">Disulfide bond</keyword>
<keyword evidence="8" id="KW-0675">Receptor</keyword>
<dbReference type="GO" id="GO:0007166">
    <property type="term" value="P:cell surface receptor signaling pathway"/>
    <property type="evidence" value="ECO:0007669"/>
    <property type="project" value="TreeGrafter"/>
</dbReference>
<dbReference type="GO" id="GO:0009897">
    <property type="term" value="C:external side of plasma membrane"/>
    <property type="evidence" value="ECO:0007669"/>
    <property type="project" value="TreeGrafter"/>
</dbReference>
<keyword evidence="10" id="KW-0393">Immunoglobulin domain</keyword>
<evidence type="ECO:0000256" key="9">
    <source>
        <dbReference type="ARBA" id="ARBA00023180"/>
    </source>
</evidence>
<evidence type="ECO:0000259" key="12">
    <source>
        <dbReference type="PROSITE" id="PS50835"/>
    </source>
</evidence>
<dbReference type="Pfam" id="PF07686">
    <property type="entry name" value="V-set"/>
    <property type="match status" value="1"/>
</dbReference>
<keyword evidence="5" id="KW-1133">Transmembrane helix</keyword>
<organism evidence="13 14">
    <name type="scientific">Cyprinodon variegatus</name>
    <name type="common">Sheepshead minnow</name>
    <dbReference type="NCBI Taxonomy" id="28743"/>
    <lineage>
        <taxon>Eukaryota</taxon>
        <taxon>Metazoa</taxon>
        <taxon>Chordata</taxon>
        <taxon>Craniata</taxon>
        <taxon>Vertebrata</taxon>
        <taxon>Euteleostomi</taxon>
        <taxon>Actinopterygii</taxon>
        <taxon>Neopterygii</taxon>
        <taxon>Teleostei</taxon>
        <taxon>Neoteleostei</taxon>
        <taxon>Acanthomorphata</taxon>
        <taxon>Ovalentaria</taxon>
        <taxon>Atherinomorphae</taxon>
        <taxon>Cyprinodontiformes</taxon>
        <taxon>Cyprinodontidae</taxon>
        <taxon>Cyprinodon</taxon>
    </lineage>
</organism>
<dbReference type="GO" id="GO:0071222">
    <property type="term" value="P:cellular response to lipopolysaccharide"/>
    <property type="evidence" value="ECO:0007669"/>
    <property type="project" value="TreeGrafter"/>
</dbReference>
<evidence type="ECO:0000256" key="5">
    <source>
        <dbReference type="ARBA" id="ARBA00022989"/>
    </source>
</evidence>
<dbReference type="GeneTree" id="ENSGT00940000172190"/>
<dbReference type="Ensembl" id="ENSCVAT00000006296.1">
    <property type="protein sequence ID" value="ENSCVAP00000023610.1"/>
    <property type="gene ID" value="ENSCVAG00000007092.1"/>
</dbReference>
<proteinExistence type="predicted"/>
<dbReference type="GO" id="GO:0042102">
    <property type="term" value="P:positive regulation of T cell proliferation"/>
    <property type="evidence" value="ECO:0007669"/>
    <property type="project" value="TreeGrafter"/>
</dbReference>
<dbReference type="InterPro" id="IPR007110">
    <property type="entry name" value="Ig-like_dom"/>
</dbReference>
<evidence type="ECO:0000256" key="11">
    <source>
        <dbReference type="SAM" id="SignalP"/>
    </source>
</evidence>
<evidence type="ECO:0000256" key="6">
    <source>
        <dbReference type="ARBA" id="ARBA00023136"/>
    </source>
</evidence>
<dbReference type="SMART" id="SM00409">
    <property type="entry name" value="IG"/>
    <property type="match status" value="1"/>
</dbReference>
<feature type="signal peptide" evidence="11">
    <location>
        <begin position="1"/>
        <end position="20"/>
    </location>
</feature>
<protein>
    <recommendedName>
        <fullName evidence="12">Ig-like domain-containing protein</fullName>
    </recommendedName>
</protein>
<dbReference type="AlphaFoldDB" id="A0A3Q2GDS4"/>
<evidence type="ECO:0000256" key="4">
    <source>
        <dbReference type="ARBA" id="ARBA00022729"/>
    </source>
</evidence>
<keyword evidence="4 11" id="KW-0732">Signal</keyword>
<evidence type="ECO:0000313" key="14">
    <source>
        <dbReference type="Proteomes" id="UP000265020"/>
    </source>
</evidence>
<keyword evidence="3" id="KW-0812">Transmembrane</keyword>
<dbReference type="PROSITE" id="PS50835">
    <property type="entry name" value="IG_LIKE"/>
    <property type="match status" value="1"/>
</dbReference>
<dbReference type="InterPro" id="IPR003599">
    <property type="entry name" value="Ig_sub"/>
</dbReference>
<dbReference type="InterPro" id="IPR051713">
    <property type="entry name" value="T-cell_Activation_Regulation"/>
</dbReference>
<evidence type="ECO:0000256" key="3">
    <source>
        <dbReference type="ARBA" id="ARBA00022692"/>
    </source>
</evidence>
<sequence length="164" mass="18650">MFLSLKLLSNFSALLFFSSADQRTIRVKYGETVTLPCTAPLRERLDVAEWSRADLESDQYVIFYMDNRVNKDSQSPSFKDRVDLQDVRNGNASLILKEAKPDDSGTYDCRVLQGGDSCRKRDILDTDLISIINLTVDPGEMFLFLHPCLSSLCVIISSYLLTWH</sequence>
<reference evidence="13" key="1">
    <citation type="submission" date="2025-08" db="UniProtKB">
        <authorList>
            <consortium name="Ensembl"/>
        </authorList>
    </citation>
    <scope>IDENTIFICATION</scope>
</reference>
<comment type="subcellular location">
    <subcellularLocation>
        <location evidence="1">Cell membrane</location>
        <topology evidence="1">Single-pass type I membrane protein</topology>
    </subcellularLocation>
</comment>
<dbReference type="InterPro" id="IPR036179">
    <property type="entry name" value="Ig-like_dom_sf"/>
</dbReference>
<dbReference type="GO" id="GO:0042130">
    <property type="term" value="P:negative regulation of T cell proliferation"/>
    <property type="evidence" value="ECO:0007669"/>
    <property type="project" value="TreeGrafter"/>
</dbReference>
<evidence type="ECO:0000256" key="1">
    <source>
        <dbReference type="ARBA" id="ARBA00004251"/>
    </source>
</evidence>
<evidence type="ECO:0000256" key="2">
    <source>
        <dbReference type="ARBA" id="ARBA00022475"/>
    </source>
</evidence>
<name>A0A3Q2GDS4_CYPVA</name>
<dbReference type="Proteomes" id="UP000265020">
    <property type="component" value="Unassembled WGS sequence"/>
</dbReference>
<dbReference type="GO" id="GO:0031295">
    <property type="term" value="P:T cell costimulation"/>
    <property type="evidence" value="ECO:0007669"/>
    <property type="project" value="TreeGrafter"/>
</dbReference>
<evidence type="ECO:0000313" key="13">
    <source>
        <dbReference type="Ensembl" id="ENSCVAP00000023610.1"/>
    </source>
</evidence>
<reference evidence="13" key="2">
    <citation type="submission" date="2025-09" db="UniProtKB">
        <authorList>
            <consortium name="Ensembl"/>
        </authorList>
    </citation>
    <scope>IDENTIFICATION</scope>
</reference>
<keyword evidence="2" id="KW-1003">Cell membrane</keyword>
<evidence type="ECO:0000256" key="8">
    <source>
        <dbReference type="ARBA" id="ARBA00023170"/>
    </source>
</evidence>
<keyword evidence="14" id="KW-1185">Reference proteome</keyword>
<dbReference type="SUPFAM" id="SSF48726">
    <property type="entry name" value="Immunoglobulin"/>
    <property type="match status" value="1"/>
</dbReference>
<dbReference type="Gene3D" id="2.60.40.10">
    <property type="entry name" value="Immunoglobulins"/>
    <property type="match status" value="1"/>
</dbReference>
<feature type="chain" id="PRO_5018603540" description="Ig-like domain-containing protein" evidence="11">
    <location>
        <begin position="21"/>
        <end position="164"/>
    </location>
</feature>
<dbReference type="InterPro" id="IPR013783">
    <property type="entry name" value="Ig-like_fold"/>
</dbReference>
<accession>A0A3Q2GDS4</accession>
<dbReference type="PANTHER" id="PTHR25466">
    <property type="entry name" value="T-LYMPHOCYTE ACTIVATION ANTIGEN"/>
    <property type="match status" value="1"/>
</dbReference>
<keyword evidence="6" id="KW-0472">Membrane</keyword>
<feature type="domain" description="Ig-like" evidence="12">
    <location>
        <begin position="30"/>
        <end position="111"/>
    </location>
</feature>
<evidence type="ECO:0000256" key="10">
    <source>
        <dbReference type="ARBA" id="ARBA00023319"/>
    </source>
</evidence>
<dbReference type="GO" id="GO:0006955">
    <property type="term" value="P:immune response"/>
    <property type="evidence" value="ECO:0007669"/>
    <property type="project" value="TreeGrafter"/>
</dbReference>